<name>A0A3T1CWW1_9VIRU</name>
<evidence type="ECO:0000313" key="1">
    <source>
        <dbReference type="EMBL" id="BBI30311.1"/>
    </source>
</evidence>
<organism evidence="1 2">
    <name type="scientific">Acanthamoeba castellanii medusavirus J1</name>
    <dbReference type="NCBI Taxonomy" id="3114988"/>
    <lineage>
        <taxon>Viruses</taxon>
        <taxon>Varidnaviria</taxon>
        <taxon>Bamfordvirae</taxon>
        <taxon>Nucleocytoviricota</taxon>
        <taxon>Megaviricetes</taxon>
        <taxon>Mamonoviridae</taxon>
        <taxon>Medusavirus</taxon>
        <taxon>Medusavirus medusae</taxon>
    </lineage>
</organism>
<dbReference type="KEGG" id="vg:80540663"/>
<protein>
    <submittedName>
        <fullName evidence="1">Uncharacterized protein</fullName>
    </submittedName>
</protein>
<dbReference type="Proteomes" id="UP001161669">
    <property type="component" value="Segment"/>
</dbReference>
<keyword evidence="2" id="KW-1185">Reference proteome</keyword>
<proteinExistence type="predicted"/>
<evidence type="ECO:0000313" key="2">
    <source>
        <dbReference type="Proteomes" id="UP001161669"/>
    </source>
</evidence>
<dbReference type="EMBL" id="AP018495">
    <property type="protein sequence ID" value="BBI30311.1"/>
    <property type="molecule type" value="Genomic_DNA"/>
</dbReference>
<reference evidence="2" key="1">
    <citation type="journal article" date="2019" name="J. Virol.">
        <title>Medusavirus, a novel large DNA virus discovered from hot spring water.</title>
        <authorList>
            <person name="Yoshikawa G."/>
            <person name="Blanc-Mathieu R."/>
            <person name="Song C."/>
            <person name="Kayama Y."/>
            <person name="Mochizuki T."/>
            <person name="Murata K."/>
            <person name="Ogata H."/>
            <person name="Takemura M."/>
        </authorList>
    </citation>
    <scope>NUCLEOTIDE SEQUENCE [LARGE SCALE GENOMIC DNA]</scope>
</reference>
<sequence length="122" mass="13829">MQDANEFVHHMRLNYGHARLDVAADKHITPVSLEQHANTIVNAPFNDRKLLIQAFIHDALGVATSEDLEQTLMRASIIPPSRCPFVVWMVHESGEIHVAPKEWLDCGLEIRSSLFMTFALRV</sequence>
<accession>A0A3T1CWW1</accession>